<sequence>MDENNIDSDIQLKKSTETSFVDTSGNLSNINSKPMPTDYTISNIQGYNVTEYKKYNIYIIENILENDFCDELVKTINLLPTTKMYYKQYNNVECHIFNIQQYFDITNETSYCFTTNPEEYSSIMDKIKSKNYSSMYTNKLNGVSTDTIRSQTDKLNEKMEILQQIFNKMNDKIKLHHTGFAYRKIYGRTRLHVDGISEVFDSNIHFLKNNHLNDYRMIRNASIIFTLNDDYQGGQFNFPLQEVSVRLNKGSVIVFPPYWTHPHEVSGLENNTFRYTVNTWSAQHV</sequence>
<dbReference type="Gene3D" id="2.60.120.620">
    <property type="entry name" value="q2cbj1_9rhob like domain"/>
    <property type="match status" value="1"/>
</dbReference>
<accession>A0A6C0HCY5</accession>
<feature type="domain" description="Prolyl 4-hydroxylase alpha subunit Fe(2+) 2OG dioxygenase" evidence="1">
    <location>
        <begin position="192"/>
        <end position="280"/>
    </location>
</feature>
<reference evidence="2" key="1">
    <citation type="journal article" date="2020" name="Nature">
        <title>Giant virus diversity and host interactions through global metagenomics.</title>
        <authorList>
            <person name="Schulz F."/>
            <person name="Roux S."/>
            <person name="Paez-Espino D."/>
            <person name="Jungbluth S."/>
            <person name="Walsh D.A."/>
            <person name="Denef V.J."/>
            <person name="McMahon K.D."/>
            <person name="Konstantinidis K.T."/>
            <person name="Eloe-Fadrosh E.A."/>
            <person name="Kyrpides N.C."/>
            <person name="Woyke T."/>
        </authorList>
    </citation>
    <scope>NUCLEOTIDE SEQUENCE</scope>
    <source>
        <strain evidence="2">GVMAG-M-3300023179-90</strain>
    </source>
</reference>
<dbReference type="EMBL" id="MN739925">
    <property type="protein sequence ID" value="QHT78005.1"/>
    <property type="molecule type" value="Genomic_DNA"/>
</dbReference>
<proteinExistence type="predicted"/>
<dbReference type="AlphaFoldDB" id="A0A6C0HCY5"/>
<evidence type="ECO:0000313" key="2">
    <source>
        <dbReference type="EMBL" id="QHT78005.1"/>
    </source>
</evidence>
<organism evidence="2">
    <name type="scientific">viral metagenome</name>
    <dbReference type="NCBI Taxonomy" id="1070528"/>
    <lineage>
        <taxon>unclassified sequences</taxon>
        <taxon>metagenomes</taxon>
        <taxon>organismal metagenomes</taxon>
    </lineage>
</organism>
<protein>
    <recommendedName>
        <fullName evidence="1">Prolyl 4-hydroxylase alpha subunit Fe(2+) 2OG dioxygenase domain-containing protein</fullName>
    </recommendedName>
</protein>
<evidence type="ECO:0000259" key="1">
    <source>
        <dbReference type="Pfam" id="PF13640"/>
    </source>
</evidence>
<name>A0A6C0HCY5_9ZZZZ</name>
<dbReference type="InterPro" id="IPR044862">
    <property type="entry name" value="Pro_4_hyd_alph_FE2OG_OXY"/>
</dbReference>
<dbReference type="Pfam" id="PF13640">
    <property type="entry name" value="2OG-FeII_Oxy_3"/>
    <property type="match status" value="1"/>
</dbReference>